<dbReference type="PIRSF" id="PIRSF028188">
    <property type="entry name" value="Amdntrnsf_FN0238"/>
    <property type="match status" value="1"/>
</dbReference>
<evidence type="ECO:0008006" key="3">
    <source>
        <dbReference type="Google" id="ProtNLM"/>
    </source>
</evidence>
<dbReference type="PANTHER" id="PTHR43224:SF1">
    <property type="entry name" value="AMIDINOTRANSFERASE"/>
    <property type="match status" value="1"/>
</dbReference>
<protein>
    <recommendedName>
        <fullName evidence="3">Amidinotransferase</fullName>
    </recommendedName>
</protein>
<organism evidence="1 2">
    <name type="scientific">Povalibacter uvarum</name>
    <dbReference type="NCBI Taxonomy" id="732238"/>
    <lineage>
        <taxon>Bacteria</taxon>
        <taxon>Pseudomonadati</taxon>
        <taxon>Pseudomonadota</taxon>
        <taxon>Gammaproteobacteria</taxon>
        <taxon>Steroidobacterales</taxon>
        <taxon>Steroidobacteraceae</taxon>
        <taxon>Povalibacter</taxon>
    </lineage>
</organism>
<evidence type="ECO:0000313" key="2">
    <source>
        <dbReference type="Proteomes" id="UP000588068"/>
    </source>
</evidence>
<dbReference type="PANTHER" id="PTHR43224">
    <property type="entry name" value="AMIDINOTRANSFERASE"/>
    <property type="match status" value="1"/>
</dbReference>
<dbReference type="AlphaFoldDB" id="A0A841HUK6"/>
<proteinExistence type="predicted"/>
<dbReference type="EMBL" id="JACHHZ010000006">
    <property type="protein sequence ID" value="MBB6095648.1"/>
    <property type="molecule type" value="Genomic_DNA"/>
</dbReference>
<dbReference type="Gene3D" id="3.75.10.10">
    <property type="entry name" value="L-arginine/glycine Amidinotransferase, Chain A"/>
    <property type="match status" value="1"/>
</dbReference>
<dbReference type="InterPro" id="IPR014541">
    <property type="entry name" value="Amdntrnsf_FN0238"/>
</dbReference>
<dbReference type="NCBIfam" id="NF046062">
    <property type="entry name" value="citrull_CtlX"/>
    <property type="match status" value="1"/>
</dbReference>
<sequence length="309" mass="33848">MTESQTTSHVLMIRPVRFAGNVQTAASNRFQQLDGAVADAQAAALNEFDALANALRANDVDVHIVDDTPEPHTPDSIFPNNWVSFHADGTVVLYPMLAANRRLERRLDIVEALDLHDGFHVSRTVDLTHREAEGKFLEGTGSLVLDRINRIAYACLSPRTDMDVLGEFAQRLDYDIVAFEAFDAGGEPIYHTNVLMSVGARCVAICSASIEPQRRAAVMETLAKSGREVIDLSMEQMNSFAGNMLELQSRSGTPVLAMSEAARTVLDSDQRAKLEAHAKIVSVPIPTIERLGGGSVRCMIAEVHLPRRK</sequence>
<evidence type="ECO:0000313" key="1">
    <source>
        <dbReference type="EMBL" id="MBB6095648.1"/>
    </source>
</evidence>
<name>A0A841HUK6_9GAMM</name>
<reference evidence="1 2" key="1">
    <citation type="submission" date="2020-08" db="EMBL/GenBank/DDBJ databases">
        <title>Genomic Encyclopedia of Type Strains, Phase IV (KMG-IV): sequencing the most valuable type-strain genomes for metagenomic binning, comparative biology and taxonomic classification.</title>
        <authorList>
            <person name="Goeker M."/>
        </authorList>
    </citation>
    <scope>NUCLEOTIDE SEQUENCE [LARGE SCALE GENOMIC DNA]</scope>
    <source>
        <strain evidence="1 2">DSM 26723</strain>
    </source>
</reference>
<dbReference type="RefSeq" id="WP_221304399.1">
    <property type="nucleotide sequence ID" value="NZ_JACHHZ010000006.1"/>
</dbReference>
<dbReference type="SUPFAM" id="SSF55909">
    <property type="entry name" value="Pentein"/>
    <property type="match status" value="1"/>
</dbReference>
<keyword evidence="2" id="KW-1185">Reference proteome</keyword>
<comment type="caution">
    <text evidence="1">The sequence shown here is derived from an EMBL/GenBank/DDBJ whole genome shotgun (WGS) entry which is preliminary data.</text>
</comment>
<dbReference type="Pfam" id="PF19420">
    <property type="entry name" value="DDAH_eukar"/>
    <property type="match status" value="1"/>
</dbReference>
<dbReference type="Proteomes" id="UP000588068">
    <property type="component" value="Unassembled WGS sequence"/>
</dbReference>
<gene>
    <name evidence="1" type="ORF">HNQ60_004539</name>
</gene>
<accession>A0A841HUK6</accession>